<keyword evidence="3 5" id="KW-0663">Pyridoxal phosphate</keyword>
<evidence type="ECO:0000256" key="3">
    <source>
        <dbReference type="ARBA" id="ARBA00022898"/>
    </source>
</evidence>
<keyword evidence="6" id="KW-0808">Transferase</keyword>
<dbReference type="EMBL" id="JACCBU010000001">
    <property type="protein sequence ID" value="NYE68772.1"/>
    <property type="molecule type" value="Genomic_DNA"/>
</dbReference>
<dbReference type="InterPro" id="IPR001544">
    <property type="entry name" value="Aminotrans_IV"/>
</dbReference>
<dbReference type="GO" id="GO:0005829">
    <property type="term" value="C:cytosol"/>
    <property type="evidence" value="ECO:0007669"/>
    <property type="project" value="TreeGrafter"/>
</dbReference>
<accession>A0A7Y9I279</accession>
<comment type="similarity">
    <text evidence="2 4">Belongs to the class-IV pyridoxal-phosphate-dependent aminotransferase family.</text>
</comment>
<reference evidence="6 7" key="1">
    <citation type="submission" date="2020-07" db="EMBL/GenBank/DDBJ databases">
        <title>Sequencing the genomes of 1000 actinobacteria strains.</title>
        <authorList>
            <person name="Klenk H.-P."/>
        </authorList>
    </citation>
    <scope>NUCLEOTIDE SEQUENCE [LARGE SCALE GENOMIC DNA]</scope>
    <source>
        <strain evidence="6 7">DSM 22083</strain>
    </source>
</reference>
<dbReference type="SUPFAM" id="SSF56752">
    <property type="entry name" value="D-aminoacid aminotransferase-like PLP-dependent enzymes"/>
    <property type="match status" value="1"/>
</dbReference>
<dbReference type="RefSeq" id="WP_246322233.1">
    <property type="nucleotide sequence ID" value="NZ_JACCBU010000001.1"/>
</dbReference>
<protein>
    <submittedName>
        <fullName evidence="6">Branched-chain amino acid aminotransferase</fullName>
        <ecNumber evidence="6">2.6.1.42</ecNumber>
    </submittedName>
</protein>
<dbReference type="PANTHER" id="PTHR42743">
    <property type="entry name" value="AMINO-ACID AMINOTRANSFERASE"/>
    <property type="match status" value="1"/>
</dbReference>
<evidence type="ECO:0000256" key="5">
    <source>
        <dbReference type="RuleBase" id="RU004516"/>
    </source>
</evidence>
<dbReference type="InterPro" id="IPR050571">
    <property type="entry name" value="Class-IV_PLP-Dep_Aminotrnsfr"/>
</dbReference>
<name>A0A7Y9I279_9ACTN</name>
<dbReference type="PANTHER" id="PTHR42743:SF11">
    <property type="entry name" value="AMINODEOXYCHORISMATE LYASE"/>
    <property type="match status" value="1"/>
</dbReference>
<dbReference type="GO" id="GO:0004084">
    <property type="term" value="F:branched-chain-amino-acid transaminase activity"/>
    <property type="evidence" value="ECO:0007669"/>
    <property type="project" value="UniProtKB-EC"/>
</dbReference>
<dbReference type="InterPro" id="IPR036038">
    <property type="entry name" value="Aminotransferase-like"/>
</dbReference>
<dbReference type="InterPro" id="IPR018300">
    <property type="entry name" value="Aminotrans_IV_CS"/>
</dbReference>
<dbReference type="InterPro" id="IPR043132">
    <property type="entry name" value="BCAT-like_C"/>
</dbReference>
<dbReference type="GO" id="GO:0046394">
    <property type="term" value="P:carboxylic acid biosynthetic process"/>
    <property type="evidence" value="ECO:0007669"/>
    <property type="project" value="UniProtKB-ARBA"/>
</dbReference>
<dbReference type="GO" id="GO:0008652">
    <property type="term" value="P:amino acid biosynthetic process"/>
    <property type="evidence" value="ECO:0007669"/>
    <property type="project" value="UniProtKB-ARBA"/>
</dbReference>
<proteinExistence type="inferred from homology"/>
<comment type="caution">
    <text evidence="6">The sequence shown here is derived from an EMBL/GenBank/DDBJ whole genome shotgun (WGS) entry which is preliminary data.</text>
</comment>
<dbReference type="Gene3D" id="3.20.10.10">
    <property type="entry name" value="D-amino Acid Aminotransferase, subunit A, domain 2"/>
    <property type="match status" value="1"/>
</dbReference>
<dbReference type="FunFam" id="3.20.10.10:FF:000002">
    <property type="entry name" value="D-alanine aminotransferase"/>
    <property type="match status" value="1"/>
</dbReference>
<dbReference type="Pfam" id="PF01063">
    <property type="entry name" value="Aminotran_4"/>
    <property type="match status" value="1"/>
</dbReference>
<evidence type="ECO:0000313" key="6">
    <source>
        <dbReference type="EMBL" id="NYE68772.1"/>
    </source>
</evidence>
<evidence type="ECO:0000256" key="1">
    <source>
        <dbReference type="ARBA" id="ARBA00001933"/>
    </source>
</evidence>
<dbReference type="AlphaFoldDB" id="A0A7Y9I279"/>
<dbReference type="Gene3D" id="3.30.470.10">
    <property type="match status" value="1"/>
</dbReference>
<keyword evidence="7" id="KW-1185">Reference proteome</keyword>
<evidence type="ECO:0000313" key="7">
    <source>
        <dbReference type="Proteomes" id="UP000569914"/>
    </source>
</evidence>
<gene>
    <name evidence="6" type="ORF">BKA15_000101</name>
</gene>
<dbReference type="EC" id="2.6.1.42" evidence="6"/>
<evidence type="ECO:0000256" key="2">
    <source>
        <dbReference type="ARBA" id="ARBA00009320"/>
    </source>
</evidence>
<organism evidence="6 7">
    <name type="scientific">Microlunatus parietis</name>
    <dbReference type="NCBI Taxonomy" id="682979"/>
    <lineage>
        <taxon>Bacteria</taxon>
        <taxon>Bacillati</taxon>
        <taxon>Actinomycetota</taxon>
        <taxon>Actinomycetes</taxon>
        <taxon>Propionibacteriales</taxon>
        <taxon>Propionibacteriaceae</taxon>
        <taxon>Microlunatus</taxon>
    </lineage>
</organism>
<keyword evidence="6" id="KW-0032">Aminotransferase</keyword>
<dbReference type="PROSITE" id="PS00770">
    <property type="entry name" value="AA_TRANSFER_CLASS_4"/>
    <property type="match status" value="1"/>
</dbReference>
<dbReference type="Proteomes" id="UP000569914">
    <property type="component" value="Unassembled WGS sequence"/>
</dbReference>
<comment type="cofactor">
    <cofactor evidence="1 5">
        <name>pyridoxal 5'-phosphate</name>
        <dbReference type="ChEBI" id="CHEBI:597326"/>
    </cofactor>
</comment>
<evidence type="ECO:0000256" key="4">
    <source>
        <dbReference type="RuleBase" id="RU004106"/>
    </source>
</evidence>
<sequence length="288" mass="30420">MTTTSADPSATAAASGDLRIWVNGTLYDDPSAATIGAADHGLVVGDGVFETLKVLPAGPFTVGRHLDRLTRSARLLGLPDPDHDQAREAIDAVLADRAYELGKIRITYTGGRGPLGSQAPFGPPTLVVAADSIEPLEPTTAIVTAPWTRNERGALAGVKSISYAENVRALAYAAERGGTEAILINNAGHVCEGTGSNIFFVFGDDLVTPTLEAGPLAGITRALVIEWCGVREADLTEVEARAADEVFITSSLRDVQGVHRWDDKEYPTTRSAELAKIFAERSAADLEP</sequence>
<dbReference type="InterPro" id="IPR043131">
    <property type="entry name" value="BCAT-like_N"/>
</dbReference>